<keyword evidence="4 8" id="KW-1133">Transmembrane helix</keyword>
<comment type="subcellular location">
    <subcellularLocation>
        <location evidence="1">Membrane</location>
        <topology evidence="1">Single-pass membrane protein</topology>
    </subcellularLocation>
</comment>
<dbReference type="PROSITE" id="PS50096">
    <property type="entry name" value="IQ"/>
    <property type="match status" value="1"/>
</dbReference>
<dbReference type="PROSITE" id="PS50053">
    <property type="entry name" value="UBIQUITIN_2"/>
    <property type="match status" value="1"/>
</dbReference>
<name>A0A9Q0XUQ4_9SAUR</name>
<dbReference type="Gene3D" id="2.40.160.110">
    <property type="match status" value="1"/>
</dbReference>
<accession>A0A9Q0XUQ4</accession>
<dbReference type="PANTHER" id="PTHR21074:SF0">
    <property type="entry name" value="IQ AND UBIQUITIN-LIKE DOMAIN-CONTAINING PROTEIN"/>
    <property type="match status" value="1"/>
</dbReference>
<proteinExistence type="inferred from homology"/>
<evidence type="ECO:0000259" key="9">
    <source>
        <dbReference type="PROSITE" id="PS50053"/>
    </source>
</evidence>
<dbReference type="InterPro" id="IPR037695">
    <property type="entry name" value="IQUB"/>
</dbReference>
<dbReference type="FunFam" id="2.40.160.110:FF:000003">
    <property type="entry name" value="ATPase H+ transporting accessory protein 1"/>
    <property type="match status" value="1"/>
</dbReference>
<feature type="coiled-coil region" evidence="6">
    <location>
        <begin position="460"/>
        <end position="500"/>
    </location>
</feature>
<dbReference type="GO" id="GO:0001669">
    <property type="term" value="C:acrosomal vesicle"/>
    <property type="evidence" value="ECO:0007669"/>
    <property type="project" value="TreeGrafter"/>
</dbReference>
<dbReference type="InterPro" id="IPR000626">
    <property type="entry name" value="Ubiquitin-like_dom"/>
</dbReference>
<comment type="similarity">
    <text evidence="2">Belongs to the vacuolar ATPase subunit S1 family.</text>
</comment>
<keyword evidence="6" id="KW-0175">Coiled coil</keyword>
<dbReference type="GO" id="GO:0060271">
    <property type="term" value="P:cilium assembly"/>
    <property type="evidence" value="ECO:0007669"/>
    <property type="project" value="TreeGrafter"/>
</dbReference>
<dbReference type="Pfam" id="PF05827">
    <property type="entry name" value="VAS1_LD"/>
    <property type="match status" value="1"/>
</dbReference>
<dbReference type="InterPro" id="IPR046755">
    <property type="entry name" value="VAS1_LD"/>
</dbReference>
<evidence type="ECO:0000256" key="6">
    <source>
        <dbReference type="SAM" id="Coils"/>
    </source>
</evidence>
<dbReference type="EMBL" id="JAPFRF010000006">
    <property type="protein sequence ID" value="KAJ7329668.1"/>
    <property type="molecule type" value="Genomic_DNA"/>
</dbReference>
<feature type="domain" description="Ubiquitin-like" evidence="9">
    <location>
        <begin position="232"/>
        <end position="303"/>
    </location>
</feature>
<evidence type="ECO:0000256" key="7">
    <source>
        <dbReference type="SAM" id="MobiDB-lite"/>
    </source>
</evidence>
<evidence type="ECO:0000256" key="4">
    <source>
        <dbReference type="ARBA" id="ARBA00022989"/>
    </source>
</evidence>
<feature type="compositionally biased region" description="Basic and acidic residues" evidence="7">
    <location>
        <begin position="1"/>
        <end position="33"/>
    </location>
</feature>
<evidence type="ECO:0000256" key="3">
    <source>
        <dbReference type="ARBA" id="ARBA00022692"/>
    </source>
</evidence>
<gene>
    <name evidence="10" type="ORF">JRQ81_015842</name>
</gene>
<evidence type="ECO:0000256" key="5">
    <source>
        <dbReference type="ARBA" id="ARBA00023136"/>
    </source>
</evidence>
<dbReference type="SUPFAM" id="SSF54236">
    <property type="entry name" value="Ubiquitin-like"/>
    <property type="match status" value="1"/>
</dbReference>
<evidence type="ECO:0000256" key="2">
    <source>
        <dbReference type="ARBA" id="ARBA00009037"/>
    </source>
</evidence>
<dbReference type="GO" id="GO:0030659">
    <property type="term" value="C:cytoplasmic vesicle membrane"/>
    <property type="evidence" value="ECO:0007669"/>
    <property type="project" value="UniProtKB-ARBA"/>
</dbReference>
<feature type="region of interest" description="Disordered" evidence="7">
    <location>
        <begin position="148"/>
        <end position="183"/>
    </location>
</feature>
<dbReference type="Proteomes" id="UP001142489">
    <property type="component" value="Unassembled WGS sequence"/>
</dbReference>
<dbReference type="Pfam" id="PF20520">
    <property type="entry name" value="Ac45-VOA1_TM"/>
    <property type="match status" value="1"/>
</dbReference>
<keyword evidence="11" id="KW-1185">Reference proteome</keyword>
<dbReference type="InterPro" id="IPR057887">
    <property type="entry name" value="IQUB_helical"/>
</dbReference>
<dbReference type="InterPro" id="IPR046756">
    <property type="entry name" value="VAS1/VOA1_TM"/>
</dbReference>
<keyword evidence="3 8" id="KW-0812">Transmembrane</keyword>
<dbReference type="PANTHER" id="PTHR21074">
    <property type="entry name" value="IQ AND UBIQUITIN-LIKE DOMAIN-CONTAINING PROTEIN"/>
    <property type="match status" value="1"/>
</dbReference>
<comment type="caution">
    <text evidence="10">The sequence shown here is derived from an EMBL/GenBank/DDBJ whole genome shotgun (WGS) entry which is preliminary data.</text>
</comment>
<feature type="region of interest" description="Disordered" evidence="7">
    <location>
        <begin position="1"/>
        <end position="134"/>
    </location>
</feature>
<evidence type="ECO:0000256" key="1">
    <source>
        <dbReference type="ARBA" id="ARBA00004167"/>
    </source>
</evidence>
<dbReference type="Pfam" id="PF25805">
    <property type="entry name" value="IQUB"/>
    <property type="match status" value="1"/>
</dbReference>
<protein>
    <recommendedName>
        <fullName evidence="9">Ubiquitin-like domain-containing protein</fullName>
    </recommendedName>
</protein>
<evidence type="ECO:0000313" key="11">
    <source>
        <dbReference type="Proteomes" id="UP001142489"/>
    </source>
</evidence>
<dbReference type="GO" id="GO:0031514">
    <property type="term" value="C:motile cilium"/>
    <property type="evidence" value="ECO:0007669"/>
    <property type="project" value="TreeGrafter"/>
</dbReference>
<feature type="compositionally biased region" description="Polar residues" evidence="7">
    <location>
        <begin position="116"/>
        <end position="125"/>
    </location>
</feature>
<dbReference type="CDD" id="cd17061">
    <property type="entry name" value="Ubl_IQUB"/>
    <property type="match status" value="1"/>
</dbReference>
<sequence>MADPGKEGSDLDVADGEKQSTEDTSEAKQKDSVGTEEDQIEVAQLHGTTLPVEEEQSPDVGAGESDATTELVQGLETAEEQASGEEAGQDPAADEKAVYGLTTAEEPSQGPDGTEKPTTSGQPAQRPTADAEEVQGLVATEGPAQGFEAAEKEEPQTESQDGFPEVQKDTSQGQDPAVETKPAEEVIDAPIIETTSEDAEIVPEQDLHFAADVLLESLASQKTQLPEIIRDPTVTVKFMLHPDIQIFTKDFTINRTVEQIKQYFAARLKIPLNVLQIMLLGRITENDETLWNLGARPNGTIQVDLFSLDEDSFPIQAHKLLHEFYMPDVITVRVQTDSDTVQELNVEIKRPTFEKPFLGGFRHKLSGTEYHNAGSQTDPKKRPDKGYEEFCRSTQTVVEKKRLQQTRNTTSTQMTKIGVYVSNITDKLIEPKKYVTADEYHAKRLKAAIVLQTYHRQWLAKNLLKKLKEELRQRLEWEAEEERRKERERAKRLLKEYNRRMFPKTKDDFELLFHALELWRQDELERINSTLTGAERKAALCGLLEKEAQLIASIGRHKIHASEENQQKAILSFLEKCAAPKKWKAFDGKITEMDTQFTLRARELLEIYRSISMKDLPQDERLDVLLTLKHTVKEHECKLTQEIVELIDREADLMMRAVKECNLQGLRQRICTLFLQYIKTPLFNPEVARLLKVPPDPMRLYQNIYFCLGCKRYLPSTDFAISASSHTVGRCRLCCKTDNEARKREAFLKYKRMLRNLQESEVNYDDGAQIAFVIQQQDLHYMVENFWGSQSALSAWDDLYDLVMVRWNKHQEWSPWNYGLLRLLQIFGLLYFQTAYEKVFIHKIKHKHILARNYFSQFPELAAALHKDDKQTNTDDLLVTKALTPELAAALHKDDKQTNTDDLLVTKALTPGPSISKSVYNMTDFCVTVFYNGQRSINTNQIIMEGAVPCGKRAKTGHVDPFAALFGYVRVMQDWHIQGKDIRMAKNACVRMRNNRIGCTFVSFKQPIPTGRSFQSDEWGQFTIDYPPPPSPDNLIQLPSSALTLKNQQAAVQGVCTSAKEVVERFLVQGRIDRSDAEMSFIGFFVLSSLGKGLKKTVKKAHFIQRANVSEKDKDGISTGTDTVSLGSSNAAAVVVGKRFMKSPRHCLPYPYRIGLPGSMERCVAPRWSSLFWGLIVLCQGIQSVDHVPMVLWSTGRSLQGLASTLHEGHIISMSELHLLLRRVIVSPDSSNLVLFLQDSLSVDDFTRYANSSGNETLFHNEFLRASPSSLVLPAVDCHAVSRLSDYVQETFNWTLVNVDGPDIALLIANVPTRPSLFVINLQPIRRINELSTQEGLVENDKMIGRFIQSWQQKGIQSLAIYTARRPSKVPMRSGVTWHTRRQLMSAEDQEENQYRPLNVTNEANATGAPCILFYATNFSLIANGSVLIDLTDLTFLHQNVDVSLSNCSDTNTTLSLNYNLTNTSQPTIKSLKISFLMTNEFYQGSARNWFTLDFVHIQQDDRDVAKFSVTGISGPAEYSFHCQLVGTKAQDSVTLIPESDSKEAANWEVLISEFQIQAFDVQSGAFSYASDCTSFFTPAIWMGLVTSLVLLLILTFGIHMITNLTTNSRFDDPKGPALSVPQTE</sequence>
<keyword evidence="5 8" id="KW-0472">Membrane</keyword>
<evidence type="ECO:0000313" key="10">
    <source>
        <dbReference type="EMBL" id="KAJ7329668.1"/>
    </source>
</evidence>
<reference evidence="10" key="1">
    <citation type="journal article" date="2023" name="DNA Res.">
        <title>Chromosome-level genome assembly of Phrynocephalus forsythii using third-generation DNA sequencing and Hi-C analysis.</title>
        <authorList>
            <person name="Qi Y."/>
            <person name="Zhao W."/>
            <person name="Zhao Y."/>
            <person name="Niu C."/>
            <person name="Cao S."/>
            <person name="Zhang Y."/>
        </authorList>
    </citation>
    <scope>NUCLEOTIDE SEQUENCE</scope>
    <source>
        <tissue evidence="10">Muscle</tissue>
    </source>
</reference>
<evidence type="ECO:0000256" key="8">
    <source>
        <dbReference type="SAM" id="Phobius"/>
    </source>
</evidence>
<dbReference type="GO" id="GO:0030317">
    <property type="term" value="P:flagellated sperm motility"/>
    <property type="evidence" value="ECO:0007669"/>
    <property type="project" value="TreeGrafter"/>
</dbReference>
<dbReference type="InterPro" id="IPR029071">
    <property type="entry name" value="Ubiquitin-like_domsf"/>
</dbReference>
<feature type="transmembrane region" description="Helical" evidence="8">
    <location>
        <begin position="1580"/>
        <end position="1602"/>
    </location>
</feature>
<dbReference type="GO" id="GO:0098588">
    <property type="term" value="C:bounding membrane of organelle"/>
    <property type="evidence" value="ECO:0007669"/>
    <property type="project" value="UniProtKB-ARBA"/>
</dbReference>
<organism evidence="10 11">
    <name type="scientific">Phrynocephalus forsythii</name>
    <dbReference type="NCBI Taxonomy" id="171643"/>
    <lineage>
        <taxon>Eukaryota</taxon>
        <taxon>Metazoa</taxon>
        <taxon>Chordata</taxon>
        <taxon>Craniata</taxon>
        <taxon>Vertebrata</taxon>
        <taxon>Euteleostomi</taxon>
        <taxon>Lepidosauria</taxon>
        <taxon>Squamata</taxon>
        <taxon>Bifurcata</taxon>
        <taxon>Unidentata</taxon>
        <taxon>Episquamata</taxon>
        <taxon>Toxicofera</taxon>
        <taxon>Iguania</taxon>
        <taxon>Acrodonta</taxon>
        <taxon>Agamidae</taxon>
        <taxon>Agaminae</taxon>
        <taxon>Phrynocephalus</taxon>
    </lineage>
</organism>
<dbReference type="OrthoDB" id="10265862at2759"/>
<dbReference type="Gene3D" id="3.10.20.90">
    <property type="entry name" value="Phosphatidylinositol 3-kinase Catalytic Subunit, Chain A, domain 1"/>
    <property type="match status" value="1"/>
</dbReference>